<dbReference type="AlphaFoldDB" id="A0A382HX69"/>
<sequence length="162" mass="17528">MRSYWKHGLLVAGLALLAVYAAPADGHHAFGAEFDAEAPIQIEGRVLRLEWVNPHSWIHLEVTKMVQVDGEVVPTNPSQEVWMVEGGTPNVLVRRGLRRECIPVGTALVVDGYQAKDHTLKRANGRDVTFPDGRKFFMGSSGTGAPDEAARAADARGGGARC</sequence>
<reference evidence="2" key="1">
    <citation type="submission" date="2018-05" db="EMBL/GenBank/DDBJ databases">
        <authorList>
            <person name="Lanie J.A."/>
            <person name="Ng W.-L."/>
            <person name="Kazmierczak K.M."/>
            <person name="Andrzejewski T.M."/>
            <person name="Davidsen T.M."/>
            <person name="Wayne K.J."/>
            <person name="Tettelin H."/>
            <person name="Glass J.I."/>
            <person name="Rusch D."/>
            <person name="Podicherti R."/>
            <person name="Tsui H.-C.T."/>
            <person name="Winkler M.E."/>
        </authorList>
    </citation>
    <scope>NUCLEOTIDE SEQUENCE</scope>
</reference>
<protein>
    <submittedName>
        <fullName evidence="2">Uncharacterized protein</fullName>
    </submittedName>
</protein>
<dbReference type="InterPro" id="IPR046150">
    <property type="entry name" value="DUF6152"/>
</dbReference>
<dbReference type="EMBL" id="UINC01063836">
    <property type="protein sequence ID" value="SVB91888.1"/>
    <property type="molecule type" value="Genomic_DNA"/>
</dbReference>
<dbReference type="Pfam" id="PF19649">
    <property type="entry name" value="DUF6152"/>
    <property type="match status" value="1"/>
</dbReference>
<proteinExistence type="predicted"/>
<evidence type="ECO:0000256" key="1">
    <source>
        <dbReference type="SAM" id="MobiDB-lite"/>
    </source>
</evidence>
<evidence type="ECO:0000313" key="2">
    <source>
        <dbReference type="EMBL" id="SVB91888.1"/>
    </source>
</evidence>
<gene>
    <name evidence="2" type="ORF">METZ01_LOCUS244742</name>
</gene>
<feature type="region of interest" description="Disordered" evidence="1">
    <location>
        <begin position="139"/>
        <end position="162"/>
    </location>
</feature>
<organism evidence="2">
    <name type="scientific">marine metagenome</name>
    <dbReference type="NCBI Taxonomy" id="408172"/>
    <lineage>
        <taxon>unclassified sequences</taxon>
        <taxon>metagenomes</taxon>
        <taxon>ecological metagenomes</taxon>
    </lineage>
</organism>
<accession>A0A382HX69</accession>
<name>A0A382HX69_9ZZZZ</name>